<protein>
    <recommendedName>
        <fullName evidence="8">Homeobox domain-containing protein</fullName>
    </recommendedName>
</protein>
<evidence type="ECO:0000256" key="4">
    <source>
        <dbReference type="ARBA" id="ARBA00023242"/>
    </source>
</evidence>
<evidence type="ECO:0000256" key="3">
    <source>
        <dbReference type="ARBA" id="ARBA00023155"/>
    </source>
</evidence>
<dbReference type="CDD" id="cd00086">
    <property type="entry name" value="homeodomain"/>
    <property type="match status" value="1"/>
</dbReference>
<evidence type="ECO:0000256" key="6">
    <source>
        <dbReference type="RuleBase" id="RU000682"/>
    </source>
</evidence>
<evidence type="ECO:0000256" key="1">
    <source>
        <dbReference type="ARBA" id="ARBA00004123"/>
    </source>
</evidence>
<dbReference type="GO" id="GO:0005634">
    <property type="term" value="C:nucleus"/>
    <property type="evidence" value="ECO:0007669"/>
    <property type="project" value="UniProtKB-SubCell"/>
</dbReference>
<dbReference type="PANTHER" id="PTHR45793">
    <property type="entry name" value="HOMEOBOX PROTEIN"/>
    <property type="match status" value="1"/>
</dbReference>
<dbReference type="Pfam" id="PF00046">
    <property type="entry name" value="Homeodomain"/>
    <property type="match status" value="1"/>
</dbReference>
<evidence type="ECO:0000256" key="7">
    <source>
        <dbReference type="SAM" id="MobiDB-lite"/>
    </source>
</evidence>
<feature type="DNA-binding region" description="Homeobox" evidence="5">
    <location>
        <begin position="28"/>
        <end position="112"/>
    </location>
</feature>
<feature type="compositionally biased region" description="Polar residues" evidence="7">
    <location>
        <begin position="11"/>
        <end position="24"/>
    </location>
</feature>
<organism evidence="9 10">
    <name type="scientific">Parelaphostrongylus tenuis</name>
    <name type="common">Meningeal worm</name>
    <dbReference type="NCBI Taxonomy" id="148309"/>
    <lineage>
        <taxon>Eukaryota</taxon>
        <taxon>Metazoa</taxon>
        <taxon>Ecdysozoa</taxon>
        <taxon>Nematoda</taxon>
        <taxon>Chromadorea</taxon>
        <taxon>Rhabditida</taxon>
        <taxon>Rhabditina</taxon>
        <taxon>Rhabditomorpha</taxon>
        <taxon>Strongyloidea</taxon>
        <taxon>Metastrongylidae</taxon>
        <taxon>Parelaphostrongylus</taxon>
    </lineage>
</organism>
<sequence>MQIRYPYEGISQHSRMQEQHSPSTVRRIRRNRTSFSDEQLDQLEKIFEQCNYPDIAQREKLAKDTRIPEARIQKYPFADEEGHHDPQMGAPFGESRRLVWFKNRRAKQRKRLRNQGGDDLPLIPKDAPPKENTIITWTPGNVFTNFFPTPIVAAPYAQYPPFVQNTQPPNGHVTHSSFIFGHHRFQPMHLLSKAVASSNVIWKLDAQTWPPSSFDIRRVN</sequence>
<comment type="caution">
    <text evidence="9">The sequence shown here is derived from an EMBL/GenBank/DDBJ whole genome shotgun (WGS) entry which is preliminary data.</text>
</comment>
<dbReference type="PANTHER" id="PTHR45793:SF25">
    <property type="entry name" value="HOMEOBOX PROTEIN CEH-36"/>
    <property type="match status" value="1"/>
</dbReference>
<comment type="subcellular location">
    <subcellularLocation>
        <location evidence="1 5 6">Nucleus</location>
    </subcellularLocation>
</comment>
<keyword evidence="10" id="KW-1185">Reference proteome</keyword>
<dbReference type="GO" id="GO:0000981">
    <property type="term" value="F:DNA-binding transcription factor activity, RNA polymerase II-specific"/>
    <property type="evidence" value="ECO:0007669"/>
    <property type="project" value="TreeGrafter"/>
</dbReference>
<accession>A0AAD5N9X9</accession>
<dbReference type="SMART" id="SM00389">
    <property type="entry name" value="HOX"/>
    <property type="match status" value="1"/>
</dbReference>
<dbReference type="InterPro" id="IPR009057">
    <property type="entry name" value="Homeodomain-like_sf"/>
</dbReference>
<dbReference type="GO" id="GO:0000978">
    <property type="term" value="F:RNA polymerase II cis-regulatory region sequence-specific DNA binding"/>
    <property type="evidence" value="ECO:0007669"/>
    <property type="project" value="TreeGrafter"/>
</dbReference>
<dbReference type="PROSITE" id="PS50071">
    <property type="entry name" value="HOMEOBOX_2"/>
    <property type="match status" value="1"/>
</dbReference>
<reference evidence="9" key="1">
    <citation type="submission" date="2021-06" db="EMBL/GenBank/DDBJ databases">
        <title>Parelaphostrongylus tenuis whole genome reference sequence.</title>
        <authorList>
            <person name="Garwood T.J."/>
            <person name="Larsen P.A."/>
            <person name="Fountain-Jones N.M."/>
            <person name="Garbe J.R."/>
            <person name="Macchietto M.G."/>
            <person name="Kania S.A."/>
            <person name="Gerhold R.W."/>
            <person name="Richards J.E."/>
            <person name="Wolf T.M."/>
        </authorList>
    </citation>
    <scope>NUCLEOTIDE SEQUENCE</scope>
    <source>
        <strain evidence="9">MNPRO001-30</strain>
        <tissue evidence="9">Meninges</tissue>
    </source>
</reference>
<keyword evidence="4 5" id="KW-0539">Nucleus</keyword>
<dbReference type="Gene3D" id="1.10.10.60">
    <property type="entry name" value="Homeodomain-like"/>
    <property type="match status" value="1"/>
</dbReference>
<dbReference type="Proteomes" id="UP001196413">
    <property type="component" value="Unassembled WGS sequence"/>
</dbReference>
<evidence type="ECO:0000256" key="2">
    <source>
        <dbReference type="ARBA" id="ARBA00023125"/>
    </source>
</evidence>
<name>A0AAD5N9X9_PARTN</name>
<proteinExistence type="predicted"/>
<evidence type="ECO:0000313" key="10">
    <source>
        <dbReference type="Proteomes" id="UP001196413"/>
    </source>
</evidence>
<feature type="domain" description="Homeobox" evidence="8">
    <location>
        <begin position="26"/>
        <end position="111"/>
    </location>
</feature>
<keyword evidence="2 5" id="KW-0238">DNA-binding</keyword>
<keyword evidence="3 5" id="KW-0371">Homeobox</keyword>
<dbReference type="AlphaFoldDB" id="A0AAD5N9X9"/>
<dbReference type="InterPro" id="IPR001356">
    <property type="entry name" value="HD"/>
</dbReference>
<feature type="region of interest" description="Disordered" evidence="7">
    <location>
        <begin position="1"/>
        <end position="25"/>
    </location>
</feature>
<evidence type="ECO:0000256" key="5">
    <source>
        <dbReference type="PROSITE-ProRule" id="PRU00108"/>
    </source>
</evidence>
<evidence type="ECO:0000259" key="8">
    <source>
        <dbReference type="PROSITE" id="PS50071"/>
    </source>
</evidence>
<gene>
    <name evidence="9" type="ORF">KIN20_026062</name>
</gene>
<dbReference type="SUPFAM" id="SSF46689">
    <property type="entry name" value="Homeodomain-like"/>
    <property type="match status" value="1"/>
</dbReference>
<evidence type="ECO:0000313" key="9">
    <source>
        <dbReference type="EMBL" id="KAJ1365662.1"/>
    </source>
</evidence>
<dbReference type="EMBL" id="JAHQIW010005322">
    <property type="protein sequence ID" value="KAJ1365662.1"/>
    <property type="molecule type" value="Genomic_DNA"/>
</dbReference>